<keyword evidence="3" id="KW-0460">Magnesium</keyword>
<dbReference type="PRINTS" id="PR00413">
    <property type="entry name" value="HADHALOGNASE"/>
</dbReference>
<dbReference type="PANTHER" id="PTHR46470">
    <property type="entry name" value="N-ACYLNEURAMINATE-9-PHOSPHATASE"/>
    <property type="match status" value="1"/>
</dbReference>
<dbReference type="Pfam" id="PF00702">
    <property type="entry name" value="Hydrolase"/>
    <property type="match status" value="1"/>
</dbReference>
<name>C7Q6I2_CATAD</name>
<dbReference type="HOGENOM" id="CLU_045011_8_3_11"/>
<dbReference type="GO" id="GO:0050124">
    <property type="term" value="F:N-acylneuraminate-9-phosphatase activity"/>
    <property type="evidence" value="ECO:0007669"/>
    <property type="project" value="TreeGrafter"/>
</dbReference>
<dbReference type="KEGG" id="cai:Caci_5158"/>
<dbReference type="PANTHER" id="PTHR46470:SF3">
    <property type="entry name" value="N-ACYLNEURAMINATE-9-PHOSPHATASE"/>
    <property type="match status" value="1"/>
</dbReference>
<sequence length="222" mass="23753">MRFAFFDLDDTLVDAKAALRAWSLDFAAEYVPGGPDAAADVFLRVVAAESWPGFVADARAHYGITAPDEELMAQVAAVFPGKFVLEHQVRRALTELRGEGWRLGVVTNGSTAVQQAKVDSVGLRPHVDAVIDSEAAGHRKPHRRIFEIAAHELGVELGPHGWMVGDRLDKDIAGGAAAGLRTIWISQGEALPEVMPEGVSRPTHVVATIAEAFAIVRASSSV</sequence>
<evidence type="ECO:0000256" key="2">
    <source>
        <dbReference type="ARBA" id="ARBA00022801"/>
    </source>
</evidence>
<dbReference type="InterPro" id="IPR006439">
    <property type="entry name" value="HAD-SF_hydro_IA"/>
</dbReference>
<keyword evidence="2 4" id="KW-0378">Hydrolase</keyword>
<organism evidence="4 5">
    <name type="scientific">Catenulispora acidiphila (strain DSM 44928 / JCM 14897 / NBRC 102108 / NRRL B-24433 / ID139908)</name>
    <dbReference type="NCBI Taxonomy" id="479433"/>
    <lineage>
        <taxon>Bacteria</taxon>
        <taxon>Bacillati</taxon>
        <taxon>Actinomycetota</taxon>
        <taxon>Actinomycetes</taxon>
        <taxon>Catenulisporales</taxon>
        <taxon>Catenulisporaceae</taxon>
        <taxon>Catenulispora</taxon>
    </lineage>
</organism>
<dbReference type="NCBIfam" id="TIGR01549">
    <property type="entry name" value="HAD-SF-IA-v1"/>
    <property type="match status" value="1"/>
</dbReference>
<reference evidence="4 5" key="1">
    <citation type="journal article" date="2009" name="Stand. Genomic Sci.">
        <title>Complete genome sequence of Catenulispora acidiphila type strain (ID 139908).</title>
        <authorList>
            <person name="Copeland A."/>
            <person name="Lapidus A."/>
            <person name="Glavina Del Rio T."/>
            <person name="Nolan M."/>
            <person name="Lucas S."/>
            <person name="Chen F."/>
            <person name="Tice H."/>
            <person name="Cheng J.F."/>
            <person name="Bruce D."/>
            <person name="Goodwin L."/>
            <person name="Pitluck S."/>
            <person name="Mikhailova N."/>
            <person name="Pati A."/>
            <person name="Ivanova N."/>
            <person name="Mavromatis K."/>
            <person name="Chen A."/>
            <person name="Palaniappan K."/>
            <person name="Chain P."/>
            <person name="Land M."/>
            <person name="Hauser L."/>
            <person name="Chang Y.J."/>
            <person name="Jeffries C.D."/>
            <person name="Chertkov O."/>
            <person name="Brettin T."/>
            <person name="Detter J.C."/>
            <person name="Han C."/>
            <person name="Ali Z."/>
            <person name="Tindall B.J."/>
            <person name="Goker M."/>
            <person name="Bristow J."/>
            <person name="Eisen J.A."/>
            <person name="Markowitz V."/>
            <person name="Hugenholtz P."/>
            <person name="Kyrpides N.C."/>
            <person name="Klenk H.P."/>
        </authorList>
    </citation>
    <scope>NUCLEOTIDE SEQUENCE [LARGE SCALE GENOMIC DNA]</scope>
    <source>
        <strain evidence="5">DSM 44928 / JCM 14897 / NBRC 102108 / NRRL B-24433 / ID139908</strain>
    </source>
</reference>
<dbReference type="Proteomes" id="UP000000851">
    <property type="component" value="Chromosome"/>
</dbReference>
<dbReference type="GO" id="GO:0046380">
    <property type="term" value="P:N-acetylneuraminate biosynthetic process"/>
    <property type="evidence" value="ECO:0007669"/>
    <property type="project" value="TreeGrafter"/>
</dbReference>
<dbReference type="InParanoid" id="C7Q6I2"/>
<evidence type="ECO:0000313" key="5">
    <source>
        <dbReference type="Proteomes" id="UP000000851"/>
    </source>
</evidence>
<comment type="cofactor">
    <cofactor evidence="1">
        <name>Mg(2+)</name>
        <dbReference type="ChEBI" id="CHEBI:18420"/>
    </cofactor>
</comment>
<dbReference type="SFLD" id="SFLDG01129">
    <property type="entry name" value="C1.5:_HAD__Beta-PGM__Phosphata"/>
    <property type="match status" value="1"/>
</dbReference>
<dbReference type="InterPro" id="IPR051400">
    <property type="entry name" value="HAD-like_hydrolase"/>
</dbReference>
<dbReference type="AlphaFoldDB" id="C7Q6I2"/>
<keyword evidence="5" id="KW-1185">Reference proteome</keyword>
<dbReference type="OrthoDB" id="3680851at2"/>
<protein>
    <submittedName>
        <fullName evidence="4">HAD-superfamily hydrolase, subfamily IA, variant 1</fullName>
    </submittedName>
</protein>
<dbReference type="Gene3D" id="3.40.50.1000">
    <property type="entry name" value="HAD superfamily/HAD-like"/>
    <property type="match status" value="1"/>
</dbReference>
<dbReference type="SFLD" id="SFLDS00003">
    <property type="entry name" value="Haloacid_Dehalogenase"/>
    <property type="match status" value="1"/>
</dbReference>
<accession>C7Q6I2</accession>
<gene>
    <name evidence="4" type="ordered locus">Caci_5158</name>
</gene>
<dbReference type="InterPro" id="IPR036412">
    <property type="entry name" value="HAD-like_sf"/>
</dbReference>
<evidence type="ECO:0000256" key="3">
    <source>
        <dbReference type="ARBA" id="ARBA00022842"/>
    </source>
</evidence>
<dbReference type="RefSeq" id="WP_015793746.1">
    <property type="nucleotide sequence ID" value="NC_013131.1"/>
</dbReference>
<dbReference type="Gene3D" id="1.20.120.710">
    <property type="entry name" value="Haloacid dehalogenase hydrolase-like domain"/>
    <property type="match status" value="1"/>
</dbReference>
<evidence type="ECO:0000313" key="4">
    <source>
        <dbReference type="EMBL" id="ACU74017.1"/>
    </source>
</evidence>
<dbReference type="STRING" id="479433.Caci_5158"/>
<proteinExistence type="predicted"/>
<evidence type="ECO:0000256" key="1">
    <source>
        <dbReference type="ARBA" id="ARBA00001946"/>
    </source>
</evidence>
<dbReference type="EMBL" id="CP001700">
    <property type="protein sequence ID" value="ACU74017.1"/>
    <property type="molecule type" value="Genomic_DNA"/>
</dbReference>
<dbReference type="SUPFAM" id="SSF56784">
    <property type="entry name" value="HAD-like"/>
    <property type="match status" value="1"/>
</dbReference>
<dbReference type="eggNOG" id="COG1011">
    <property type="taxonomic scope" value="Bacteria"/>
</dbReference>
<dbReference type="InterPro" id="IPR023214">
    <property type="entry name" value="HAD_sf"/>
</dbReference>